<organism evidence="2 3">
    <name type="scientific">Chilo suppressalis</name>
    <name type="common">Asiatic rice borer moth</name>
    <dbReference type="NCBI Taxonomy" id="168631"/>
    <lineage>
        <taxon>Eukaryota</taxon>
        <taxon>Metazoa</taxon>
        <taxon>Ecdysozoa</taxon>
        <taxon>Arthropoda</taxon>
        <taxon>Hexapoda</taxon>
        <taxon>Insecta</taxon>
        <taxon>Pterygota</taxon>
        <taxon>Neoptera</taxon>
        <taxon>Endopterygota</taxon>
        <taxon>Lepidoptera</taxon>
        <taxon>Glossata</taxon>
        <taxon>Ditrysia</taxon>
        <taxon>Pyraloidea</taxon>
        <taxon>Crambidae</taxon>
        <taxon>Crambinae</taxon>
        <taxon>Chilo</taxon>
    </lineage>
</organism>
<accession>A0ABN8EE00</accession>
<proteinExistence type="predicted"/>
<gene>
    <name evidence="2" type="ORF">CHILSU_LOCUS9783</name>
</gene>
<protein>
    <submittedName>
        <fullName evidence="2">Uncharacterized protein</fullName>
    </submittedName>
</protein>
<evidence type="ECO:0000256" key="1">
    <source>
        <dbReference type="SAM" id="Coils"/>
    </source>
</evidence>
<evidence type="ECO:0000313" key="3">
    <source>
        <dbReference type="Proteomes" id="UP001153292"/>
    </source>
</evidence>
<name>A0ABN8EE00_CHISP</name>
<sequence length="332" mass="39724">MELDRRESKFQNERLQKIFECLSQCKLVIENEKEELKKLRNINLKLEVEIKEARELEKSHRFHLQTSREMIGNLQETVSQLMYLKRDVKKMKDELSSKDLEISKIEKEKAAILQEHTEKDHQLRLAHENEIEEIKLRCEKKVEQMQNESDTQLAQFTCVIEELRSKVKEMEVEHRDKMNLVVLEYEEKIQRGAAQITQLQDQLSRQAARTESNIDAYRRRLEELEEKLKQSHFKQYLAQNTYPSQYEAQVERPYSVNRDPYPEPCTVDKESAYEGNKAHFTPNTSQNKTKQGNTLQVMYYGNKEPQRNNEKKGQFNITKKRKLYNEKNFQDF</sequence>
<feature type="coiled-coil region" evidence="1">
    <location>
        <begin position="22"/>
        <end position="234"/>
    </location>
</feature>
<evidence type="ECO:0000313" key="2">
    <source>
        <dbReference type="EMBL" id="CAH0692283.1"/>
    </source>
</evidence>
<dbReference type="Proteomes" id="UP001153292">
    <property type="component" value="Chromosome 6"/>
</dbReference>
<dbReference type="EMBL" id="OU963899">
    <property type="protein sequence ID" value="CAH0692283.1"/>
    <property type="molecule type" value="Genomic_DNA"/>
</dbReference>
<keyword evidence="3" id="KW-1185">Reference proteome</keyword>
<keyword evidence="1" id="KW-0175">Coiled coil</keyword>
<reference evidence="2" key="1">
    <citation type="submission" date="2021-12" db="EMBL/GenBank/DDBJ databases">
        <authorList>
            <person name="King R."/>
        </authorList>
    </citation>
    <scope>NUCLEOTIDE SEQUENCE</scope>
</reference>